<feature type="transmembrane region" description="Helical" evidence="5">
    <location>
        <begin position="68"/>
        <end position="96"/>
    </location>
</feature>
<proteinExistence type="predicted"/>
<reference evidence="6" key="2">
    <citation type="submission" date="2023-04" db="EMBL/GenBank/DDBJ databases">
        <authorList>
            <person name="Beletskiy A.V."/>
            <person name="Mardanov A.V."/>
            <person name="Ravin N.V."/>
        </authorList>
    </citation>
    <scope>NUCLEOTIDE SEQUENCE</scope>
    <source>
        <strain evidence="6">GKL-01</strain>
    </source>
</reference>
<feature type="transmembrane region" description="Helical" evidence="5">
    <location>
        <begin position="6"/>
        <end position="25"/>
    </location>
</feature>
<dbReference type="EMBL" id="CP124755">
    <property type="protein sequence ID" value="WGZ92300.1"/>
    <property type="molecule type" value="Genomic_DNA"/>
</dbReference>
<comment type="subcellular location">
    <subcellularLocation>
        <location evidence="1">Membrane</location>
    </subcellularLocation>
</comment>
<dbReference type="GO" id="GO:0016020">
    <property type="term" value="C:membrane"/>
    <property type="evidence" value="ECO:0007669"/>
    <property type="project" value="UniProtKB-SubCell"/>
</dbReference>
<dbReference type="InterPro" id="IPR001129">
    <property type="entry name" value="Membr-assoc_MAPEG"/>
</dbReference>
<evidence type="ECO:0000256" key="5">
    <source>
        <dbReference type="SAM" id="Phobius"/>
    </source>
</evidence>
<name>A0AA95H8L5_9GAMM</name>
<evidence type="ECO:0000256" key="3">
    <source>
        <dbReference type="ARBA" id="ARBA00022989"/>
    </source>
</evidence>
<dbReference type="KEGG" id="tdu:QJT80_07390"/>
<organism evidence="6">
    <name type="scientific">Candidatus Thiocaldithrix dubininis</name>
    <dbReference type="NCBI Taxonomy" id="3080823"/>
    <lineage>
        <taxon>Bacteria</taxon>
        <taxon>Pseudomonadati</taxon>
        <taxon>Pseudomonadota</taxon>
        <taxon>Gammaproteobacteria</taxon>
        <taxon>Thiotrichales</taxon>
        <taxon>Thiotrichaceae</taxon>
        <taxon>Candidatus Thiocaldithrix</taxon>
    </lineage>
</organism>
<dbReference type="InterPro" id="IPR023352">
    <property type="entry name" value="MAPEG-like_dom_sf"/>
</dbReference>
<evidence type="ECO:0000313" key="6">
    <source>
        <dbReference type="EMBL" id="WGZ92300.1"/>
    </source>
</evidence>
<sequence length="137" mass="15954">MSEKWILAPVFILAFMTFAVALWLLKCRIVAVKQGLNPSYFVFNGGTKIPAFLQQAEQHYVNLFEMPILFYVGCLVAYNSHTVTMLGVLLAWAYVLSRMMHTYIHLTNNKLRMRRNAFMASYIVLFAFWIWLVMGIF</sequence>
<dbReference type="Gene3D" id="1.20.120.550">
    <property type="entry name" value="Membrane associated eicosanoid/glutathione metabolism-like domain"/>
    <property type="match status" value="1"/>
</dbReference>
<dbReference type="Pfam" id="PF01124">
    <property type="entry name" value="MAPEG"/>
    <property type="match status" value="1"/>
</dbReference>
<protein>
    <submittedName>
        <fullName evidence="6">MAPEG family protein</fullName>
    </submittedName>
</protein>
<gene>
    <name evidence="6" type="ORF">QJT80_07390</name>
</gene>
<accession>A0AA95H8L5</accession>
<keyword evidence="2 5" id="KW-0812">Transmembrane</keyword>
<feature type="transmembrane region" description="Helical" evidence="5">
    <location>
        <begin position="117"/>
        <end position="136"/>
    </location>
</feature>
<evidence type="ECO:0000256" key="1">
    <source>
        <dbReference type="ARBA" id="ARBA00004370"/>
    </source>
</evidence>
<keyword evidence="4 5" id="KW-0472">Membrane</keyword>
<evidence type="ECO:0000256" key="2">
    <source>
        <dbReference type="ARBA" id="ARBA00022692"/>
    </source>
</evidence>
<keyword evidence="3 5" id="KW-1133">Transmembrane helix</keyword>
<reference evidence="6" key="1">
    <citation type="journal article" date="2023" name="Int. J. Mol. Sci.">
        <title>Metagenomics Revealed a New Genus 'Candidatus Thiocaldithrix dubininis' gen. nov., sp. nov. and a New Species 'Candidatus Thiothrix putei' sp. nov. in the Family Thiotrichaceae, Some Members of Which Have Traits of Both Na+- and H+-Motive Energetics.</title>
        <authorList>
            <person name="Ravin N.V."/>
            <person name="Muntyan M.S."/>
            <person name="Smolyakov D.D."/>
            <person name="Rudenko T.S."/>
            <person name="Beletsky A.V."/>
            <person name="Mardanov A.V."/>
            <person name="Grabovich M.Y."/>
        </authorList>
    </citation>
    <scope>NUCLEOTIDE SEQUENCE</scope>
    <source>
        <strain evidence="6">GKL-01</strain>
    </source>
</reference>
<dbReference type="SUPFAM" id="SSF161084">
    <property type="entry name" value="MAPEG domain-like"/>
    <property type="match status" value="1"/>
</dbReference>
<dbReference type="Proteomes" id="UP001300672">
    <property type="component" value="Chromosome"/>
</dbReference>
<evidence type="ECO:0000256" key="4">
    <source>
        <dbReference type="ARBA" id="ARBA00023136"/>
    </source>
</evidence>
<dbReference type="AlphaFoldDB" id="A0AA95H8L5"/>